<evidence type="ECO:0000256" key="1">
    <source>
        <dbReference type="ARBA" id="ARBA00007572"/>
    </source>
</evidence>
<dbReference type="PANTHER" id="PTHR45674:SF4">
    <property type="entry name" value="DNA LIGASE 1"/>
    <property type="match status" value="1"/>
</dbReference>
<gene>
    <name evidence="6" type="primary">ligD</name>
    <name evidence="6" type="ORF">K7472_00475</name>
</gene>
<dbReference type="GO" id="GO:0016874">
    <property type="term" value="F:ligase activity"/>
    <property type="evidence" value="ECO:0007669"/>
    <property type="project" value="UniProtKB-KW"/>
</dbReference>
<dbReference type="CDD" id="cd07971">
    <property type="entry name" value="OBF_DNA_ligase_LigD"/>
    <property type="match status" value="1"/>
</dbReference>
<dbReference type="PROSITE" id="PS50160">
    <property type="entry name" value="DNA_LIGASE_A3"/>
    <property type="match status" value="1"/>
</dbReference>
<organism evidence="6 7">
    <name type="scientific">Streptantibioticus parmotrematis</name>
    <dbReference type="NCBI Taxonomy" id="2873249"/>
    <lineage>
        <taxon>Bacteria</taxon>
        <taxon>Bacillati</taxon>
        <taxon>Actinomycetota</taxon>
        <taxon>Actinomycetes</taxon>
        <taxon>Kitasatosporales</taxon>
        <taxon>Streptomycetaceae</taxon>
        <taxon>Streptantibioticus</taxon>
    </lineage>
</organism>
<dbReference type="CDD" id="cd07906">
    <property type="entry name" value="Adenylation_DNA_ligase_LigD_LigC"/>
    <property type="match status" value="1"/>
</dbReference>
<keyword evidence="7" id="KW-1185">Reference proteome</keyword>
<proteinExistence type="inferred from homology"/>
<dbReference type="InterPro" id="IPR012340">
    <property type="entry name" value="NA-bd_OB-fold"/>
</dbReference>
<evidence type="ECO:0000256" key="4">
    <source>
        <dbReference type="ARBA" id="ARBA00034003"/>
    </source>
</evidence>
<dbReference type="PANTHER" id="PTHR45674">
    <property type="entry name" value="DNA LIGASE 1/3 FAMILY MEMBER"/>
    <property type="match status" value="1"/>
</dbReference>
<dbReference type="EMBL" id="JAINVZ010000001">
    <property type="protein sequence ID" value="MBY8883320.1"/>
    <property type="molecule type" value="Genomic_DNA"/>
</dbReference>
<evidence type="ECO:0000259" key="5">
    <source>
        <dbReference type="PROSITE" id="PS50160"/>
    </source>
</evidence>
<dbReference type="InterPro" id="IPR050191">
    <property type="entry name" value="ATP-dep_DNA_ligase"/>
</dbReference>
<comment type="catalytic activity">
    <reaction evidence="4">
        <text>ATP + (deoxyribonucleotide)n-3'-hydroxyl + 5'-phospho-(deoxyribonucleotide)m = (deoxyribonucleotide)n+m + AMP + diphosphate.</text>
        <dbReference type="EC" id="6.5.1.1"/>
    </reaction>
</comment>
<dbReference type="InterPro" id="IPR016059">
    <property type="entry name" value="DNA_ligase_ATP-dep_CS"/>
</dbReference>
<dbReference type="Proteomes" id="UP001198565">
    <property type="component" value="Unassembled WGS sequence"/>
</dbReference>
<accession>A0ABS7QLR4</accession>
<feature type="domain" description="ATP-dependent DNA ligase family profile" evidence="5">
    <location>
        <begin position="123"/>
        <end position="213"/>
    </location>
</feature>
<dbReference type="Pfam" id="PF01068">
    <property type="entry name" value="DNA_ligase_A_M"/>
    <property type="match status" value="1"/>
</dbReference>
<evidence type="ECO:0000256" key="3">
    <source>
        <dbReference type="ARBA" id="ARBA00022598"/>
    </source>
</evidence>
<dbReference type="SUPFAM" id="SSF56091">
    <property type="entry name" value="DNA ligase/mRNA capping enzyme, catalytic domain"/>
    <property type="match status" value="1"/>
</dbReference>
<dbReference type="InterPro" id="IPR012310">
    <property type="entry name" value="DNA_ligase_ATP-dep_cent"/>
</dbReference>
<dbReference type="Gene3D" id="2.40.50.140">
    <property type="entry name" value="Nucleic acid-binding proteins"/>
    <property type="match status" value="1"/>
</dbReference>
<evidence type="ECO:0000256" key="2">
    <source>
        <dbReference type="ARBA" id="ARBA00012727"/>
    </source>
</evidence>
<dbReference type="Pfam" id="PF04679">
    <property type="entry name" value="DNA_ligase_A_C"/>
    <property type="match status" value="1"/>
</dbReference>
<name>A0ABS7QLR4_9ACTN</name>
<comment type="caution">
    <text evidence="6">The sequence shown here is derived from an EMBL/GenBank/DDBJ whole genome shotgun (WGS) entry which is preliminary data.</text>
</comment>
<protein>
    <recommendedName>
        <fullName evidence="2">DNA ligase (ATP)</fullName>
        <ecNumber evidence="2">6.5.1.1</ecNumber>
    </recommendedName>
</protein>
<evidence type="ECO:0000313" key="7">
    <source>
        <dbReference type="Proteomes" id="UP001198565"/>
    </source>
</evidence>
<dbReference type="PROSITE" id="PS00697">
    <property type="entry name" value="DNA_LIGASE_A1"/>
    <property type="match status" value="1"/>
</dbReference>
<dbReference type="InterPro" id="IPR012309">
    <property type="entry name" value="DNA_ligase_ATP-dep_C"/>
</dbReference>
<keyword evidence="3 6" id="KW-0436">Ligase</keyword>
<reference evidence="6 7" key="1">
    <citation type="submission" date="2021-08" db="EMBL/GenBank/DDBJ databases">
        <title>Streptomyces sp. PTM05 isolated from lichen.</title>
        <authorList>
            <person name="Somphong A."/>
            <person name="Phongsopitanun W."/>
            <person name="Tanasupawat S."/>
        </authorList>
    </citation>
    <scope>NUCLEOTIDE SEQUENCE [LARGE SCALE GENOMIC DNA]</scope>
    <source>
        <strain evidence="6 7">Ptm05</strain>
    </source>
</reference>
<dbReference type="EC" id="6.5.1.1" evidence="2"/>
<dbReference type="NCBIfam" id="TIGR02779">
    <property type="entry name" value="NHEJ_ligase_lig"/>
    <property type="match status" value="1"/>
</dbReference>
<comment type="similarity">
    <text evidence="1">Belongs to the ATP-dependent DNA ligase family.</text>
</comment>
<dbReference type="Gene3D" id="3.30.470.30">
    <property type="entry name" value="DNA ligase/mRNA capping enzyme"/>
    <property type="match status" value="1"/>
</dbReference>
<dbReference type="RefSeq" id="WP_222972879.1">
    <property type="nucleotide sequence ID" value="NZ_JAINVZ010000001.1"/>
</dbReference>
<evidence type="ECO:0000313" key="6">
    <source>
        <dbReference type="EMBL" id="MBY8883320.1"/>
    </source>
</evidence>
<dbReference type="InterPro" id="IPR014146">
    <property type="entry name" value="LigD_ligase_dom"/>
</dbReference>
<sequence>MSGLLEGLPSAQRERLRPARPAYEIRPMLAVLSDRRSFDGDWLFERKLDGVRALAHREGDRGGLTSRSGKPMSATYPEVREALDAQDRADFVVDGEVVALDRQGRTSFELLQRRMQLTDARRARATGVAVTFYVFDLLRLDGHDLTRLPLRTRKALLRRALKWHDPLRFTTHRNAWDPALLDEACGRGWEGLIAKRADARYVEKRSGDWLKLKCAAGQEMVVGGFTEPAGSRTGFGALLVGYYAHGTLRYAGKVGTGFDTATLNRLRRRFDALRRSTSPFGEPVRESGAHWIAPELVAQIAFAEWTRDGKLRHPRFLGLRDDKRPEEVVRERAA</sequence>
<dbReference type="SUPFAM" id="SSF50249">
    <property type="entry name" value="Nucleic acid-binding proteins"/>
    <property type="match status" value="1"/>
</dbReference>